<evidence type="ECO:0000256" key="4">
    <source>
        <dbReference type="ARBA" id="ARBA00023285"/>
    </source>
</evidence>
<dbReference type="SUPFAM" id="SSF51998">
    <property type="entry name" value="PFL-like glycyl radical enzymes"/>
    <property type="match status" value="2"/>
</dbReference>
<feature type="domain" description="Hint" evidence="6">
    <location>
        <begin position="320"/>
        <end position="420"/>
    </location>
</feature>
<feature type="region of interest" description="Disordered" evidence="5">
    <location>
        <begin position="481"/>
        <end position="503"/>
    </location>
</feature>
<evidence type="ECO:0000313" key="8">
    <source>
        <dbReference type="EMBL" id="DAG00359.1"/>
    </source>
</evidence>
<name>A0A8S5V174_9CAUD</name>
<dbReference type="PANTHER" id="PTHR43371:SF1">
    <property type="entry name" value="RIBONUCLEOSIDE-DIPHOSPHATE REDUCTASE"/>
    <property type="match status" value="1"/>
</dbReference>
<dbReference type="GO" id="GO:0031419">
    <property type="term" value="F:cobalamin binding"/>
    <property type="evidence" value="ECO:0007669"/>
    <property type="project" value="UniProtKB-KW"/>
</dbReference>
<dbReference type="PANTHER" id="PTHR43371">
    <property type="entry name" value="VITAMIN B12-DEPENDENT RIBONUCLEOTIDE REDUCTASE"/>
    <property type="match status" value="1"/>
</dbReference>
<dbReference type="Pfam" id="PF13392">
    <property type="entry name" value="HNH_3"/>
    <property type="match status" value="1"/>
</dbReference>
<dbReference type="PROSITE" id="PS50818">
    <property type="entry name" value="INTEIN_C_TER"/>
    <property type="match status" value="1"/>
</dbReference>
<keyword evidence="4" id="KW-0170">Cobalt</keyword>
<dbReference type="CDD" id="cd00081">
    <property type="entry name" value="Hint"/>
    <property type="match status" value="1"/>
</dbReference>
<feature type="compositionally biased region" description="Polar residues" evidence="5">
    <location>
        <begin position="490"/>
        <end position="499"/>
    </location>
</feature>
<dbReference type="NCBIfam" id="TIGR01445">
    <property type="entry name" value="intein_Nterm"/>
    <property type="match status" value="1"/>
</dbReference>
<protein>
    <submittedName>
        <fullName evidence="8">Uncharacterized protein</fullName>
    </submittedName>
</protein>
<dbReference type="SUPFAM" id="SSF54060">
    <property type="entry name" value="His-Me finger endonucleases"/>
    <property type="match status" value="1"/>
</dbReference>
<dbReference type="GO" id="GO:0016539">
    <property type="term" value="P:intein-mediated protein splicing"/>
    <property type="evidence" value="ECO:0007669"/>
    <property type="project" value="InterPro"/>
</dbReference>
<dbReference type="CDD" id="cd00085">
    <property type="entry name" value="HNHc"/>
    <property type="match status" value="1"/>
</dbReference>
<dbReference type="SMART" id="SM00507">
    <property type="entry name" value="HNHc"/>
    <property type="match status" value="1"/>
</dbReference>
<reference evidence="8" key="1">
    <citation type="journal article" date="2021" name="Proc. Natl. Acad. Sci. U.S.A.">
        <title>A Catalog of Tens of Thousands of Viruses from Human Metagenomes Reveals Hidden Associations with Chronic Diseases.</title>
        <authorList>
            <person name="Tisza M.J."/>
            <person name="Buck C.B."/>
        </authorList>
    </citation>
    <scope>NUCLEOTIDE SEQUENCE</scope>
    <source>
        <strain evidence="8">Ct3r22</strain>
    </source>
</reference>
<dbReference type="EMBL" id="BK016180">
    <property type="protein sequence ID" value="DAG00359.1"/>
    <property type="molecule type" value="Genomic_DNA"/>
</dbReference>
<keyword evidence="3" id="KW-0560">Oxidoreductase</keyword>
<dbReference type="InterPro" id="IPR003615">
    <property type="entry name" value="HNH_nuc"/>
</dbReference>
<evidence type="ECO:0000259" key="7">
    <source>
        <dbReference type="SMART" id="SM00507"/>
    </source>
</evidence>
<dbReference type="PROSITE" id="PS50817">
    <property type="entry name" value="INTEIN_N_TER"/>
    <property type="match status" value="1"/>
</dbReference>
<keyword evidence="2" id="KW-0846">Cobalamin</keyword>
<evidence type="ECO:0000256" key="3">
    <source>
        <dbReference type="ARBA" id="ARBA00023002"/>
    </source>
</evidence>
<evidence type="ECO:0000256" key="1">
    <source>
        <dbReference type="ARBA" id="ARBA00001922"/>
    </source>
</evidence>
<organism evidence="8">
    <name type="scientific">Siphoviridae sp. ct3r22</name>
    <dbReference type="NCBI Taxonomy" id="2825325"/>
    <lineage>
        <taxon>Viruses</taxon>
        <taxon>Duplodnaviria</taxon>
        <taxon>Heunggongvirae</taxon>
        <taxon>Uroviricota</taxon>
        <taxon>Caudoviricetes</taxon>
    </lineage>
</organism>
<dbReference type="SUPFAM" id="SSF51294">
    <property type="entry name" value="Hedgehog/intein (Hint) domain"/>
    <property type="match status" value="1"/>
</dbReference>
<dbReference type="InterPro" id="IPR050862">
    <property type="entry name" value="RdRp_reductase_class-2"/>
</dbReference>
<evidence type="ECO:0000256" key="5">
    <source>
        <dbReference type="SAM" id="MobiDB-lite"/>
    </source>
</evidence>
<dbReference type="SMART" id="SM00306">
    <property type="entry name" value="HintN"/>
    <property type="match status" value="1"/>
</dbReference>
<dbReference type="Gene3D" id="2.170.16.10">
    <property type="entry name" value="Hedgehog/Intein (Hint) domain"/>
    <property type="match status" value="1"/>
</dbReference>
<sequence>MNNERVDSRDIISDYIFYSKYSRVKPDGKKETWNEAVSRVMEMHYQFFDGKIKEENKDAFNKVFQEAWVAYNNQEILGSQRSLQYGGPQLLKNNFRSFNCSGSYCNRIEFFKELMELLLSGCGAGFSVQKVHTEQLPIVKGLESNLSKTHYTIEDSIEGWANSTGDLIEAYYKGYPDIEFDYSQIRPEGAFVSGGFKAPGPEPLKICHNKLRKILSKAKGRKLRPFELHLISCIIADAVISGGIRRSAMISIFDIDDEEMLQCKTGDWFLTYPELCRCNNSAAIYEDTPKEKYDKIFEYIQQYGEPGVVFPADNEVVTNPCCFSGDTLIAVADGRNAVPIKDLSDAGKQFQVYYKTDNDSVKITNAKAFSTGKKELIEIVLSNGSSFRCTRDHFLRLIDGEYILAEQSLGKTLSKFYSVKSVKYRTINSLSNGYARQYRMIWEFYNGAKPEGFEIDHIEDNGNDSIDNLELLSRDEHLKKTAERRKSENNPRNPSNYSQEELDRLSRNNSIRSTLLNNSNCRGLSNQDMIEIGKKVLAKEGKVTAKLCNAYDNRFPLNFSKNRFNKSFSLFRKYVTGELEYKEEIDERQIVEKSKKDYSIYKEDVVVVEIKELGIIEEVYDIEVEVNEHNFAIITKGHDDYMFSEGVFVHNCETNLFPTYINPDGSKEYGWSFCNLCEINGKKVKTEEDFYKACRTAAILGTFQAAYTENLPLLSEATRKIMKRDALLGVGITGMADNPHILFNERIQMNGARIVKETNKEVAKIIGINEAARTTVIKPSGNSSQLLGSGSGIHAYHFRKYIRNIQANNNEQALKETLKVNSDIANPSFWNKKNETVLSFPIELDDKAMVRTDFSTLDFLYRIYTTEKGWVMEGTNKEHPSSILKPKYRHNVSCTVSVKDNEWKDVADWIWEHRDGFFGLSFLSETGDLDYPQAPYTSYLDEKELAETYGQGAILSSGLIVDGLQVFGDIWTACNAATGKANDLLIYTDEYLLSFVKKHIKDGKLLVNIDGLYVSDVNAISSHLQHKVELRNDWVRRFKKFSKNYFNGDDKKCSCCLKHVNIFHQWQKIKNQKPVDWENVQWEREYKNVGENVATACGGGACELR</sequence>
<evidence type="ECO:0000259" key="6">
    <source>
        <dbReference type="SMART" id="SM00306"/>
    </source>
</evidence>
<dbReference type="InterPro" id="IPR006141">
    <property type="entry name" value="Intein_N"/>
</dbReference>
<accession>A0A8S5V174</accession>
<dbReference type="InterPro" id="IPR036844">
    <property type="entry name" value="Hint_dom_sf"/>
</dbReference>
<dbReference type="GO" id="GO:0004748">
    <property type="term" value="F:ribonucleoside-diphosphate reductase activity, thioredoxin disulfide as acceptor"/>
    <property type="evidence" value="ECO:0007669"/>
    <property type="project" value="TreeGrafter"/>
</dbReference>
<proteinExistence type="predicted"/>
<feature type="domain" description="HNH nuclease" evidence="7">
    <location>
        <begin position="429"/>
        <end position="478"/>
    </location>
</feature>
<dbReference type="InterPro" id="IPR003587">
    <property type="entry name" value="Hint_dom_N"/>
</dbReference>
<comment type="cofactor">
    <cofactor evidence="1">
        <name>adenosylcob(III)alamin</name>
        <dbReference type="ChEBI" id="CHEBI:18408"/>
    </cofactor>
</comment>
<dbReference type="InterPro" id="IPR044925">
    <property type="entry name" value="His-Me_finger_sf"/>
</dbReference>
<dbReference type="Gene3D" id="3.20.70.20">
    <property type="match status" value="3"/>
</dbReference>
<dbReference type="InterPro" id="IPR030934">
    <property type="entry name" value="Intein_C"/>
</dbReference>
<evidence type="ECO:0000256" key="2">
    <source>
        <dbReference type="ARBA" id="ARBA00022628"/>
    </source>
</evidence>